<evidence type="ECO:0000256" key="5">
    <source>
        <dbReference type="ARBA" id="ARBA00022617"/>
    </source>
</evidence>
<evidence type="ECO:0000256" key="10">
    <source>
        <dbReference type="ARBA" id="ARBA00023136"/>
    </source>
</evidence>
<comment type="subunit">
    <text evidence="11">Part of an enzyme complex containing four subunits: a flavoprotein, an iron-sulfur protein, plus two membrane-anchoring proteins, SdhC and SdhD. The complex can form homotrimers.</text>
</comment>
<dbReference type="GO" id="GO:0016020">
    <property type="term" value="C:membrane"/>
    <property type="evidence" value="ECO:0007669"/>
    <property type="project" value="UniProtKB-SubCell"/>
</dbReference>
<keyword evidence="5 12" id="KW-0349">Heme</keyword>
<dbReference type="EMBL" id="QGKL01000026">
    <property type="protein sequence ID" value="PWQ96777.1"/>
    <property type="molecule type" value="Genomic_DNA"/>
</dbReference>
<comment type="subcellular location">
    <subcellularLocation>
        <location evidence="2">Membrane</location>
        <topology evidence="2">Multi-pass membrane protein</topology>
    </subcellularLocation>
</comment>
<dbReference type="PROSITE" id="PS01001">
    <property type="entry name" value="SDH_CYT_2"/>
    <property type="match status" value="1"/>
</dbReference>
<dbReference type="InterPro" id="IPR034804">
    <property type="entry name" value="SQR/QFR_C/D"/>
</dbReference>
<feature type="transmembrane region" description="Helical" evidence="13">
    <location>
        <begin position="62"/>
        <end position="84"/>
    </location>
</feature>
<dbReference type="PANTHER" id="PTHR10978:SF5">
    <property type="entry name" value="SUCCINATE DEHYDROGENASE CYTOCHROME B560 SUBUNIT, MITOCHONDRIAL"/>
    <property type="match status" value="1"/>
</dbReference>
<proteinExistence type="inferred from homology"/>
<keyword evidence="7 12" id="KW-0479">Metal-binding</keyword>
<keyword evidence="9 12" id="KW-0408">Iron</keyword>
<comment type="similarity">
    <text evidence="3">Belongs to the cytochrome b560 family.</text>
</comment>
<dbReference type="PIRSF" id="PIRSF000178">
    <property type="entry name" value="SDH_cyt_b560"/>
    <property type="match status" value="1"/>
</dbReference>
<dbReference type="GO" id="GO:0046872">
    <property type="term" value="F:metal ion binding"/>
    <property type="evidence" value="ECO:0007669"/>
    <property type="project" value="UniProtKB-KW"/>
</dbReference>
<keyword evidence="10 13" id="KW-0472">Membrane</keyword>
<sequence>MSKNDSRPLSPHLGIYDLPVTAKLSILHRGTGAALSAGMILLVIALVAAANGEGSWNTMQGFLSSWFGYLVLFGFTATLFYHFCNGIRHMMWDLGKGLEKHEVNKSGPIVLAATGVLTCLTWVIALL</sequence>
<accession>A0A317CEF0</accession>
<evidence type="ECO:0000313" key="14">
    <source>
        <dbReference type="EMBL" id="PWQ96777.1"/>
    </source>
</evidence>
<name>A0A317CEF0_9GAMM</name>
<dbReference type="GO" id="GO:0006099">
    <property type="term" value="P:tricarboxylic acid cycle"/>
    <property type="evidence" value="ECO:0007669"/>
    <property type="project" value="InterPro"/>
</dbReference>
<comment type="cofactor">
    <cofactor evidence="12">
        <name>heme</name>
        <dbReference type="ChEBI" id="CHEBI:30413"/>
    </cofactor>
    <text evidence="12">The heme is bound between the two transmembrane subunits.</text>
</comment>
<dbReference type="PANTHER" id="PTHR10978">
    <property type="entry name" value="SUCCINATE DEHYDROGENASE CYTOCHROME B560 SUBUNIT"/>
    <property type="match status" value="1"/>
</dbReference>
<dbReference type="Gene3D" id="1.20.1300.10">
    <property type="entry name" value="Fumarate reductase/succinate dehydrogenase, transmembrane subunit"/>
    <property type="match status" value="1"/>
</dbReference>
<keyword evidence="15" id="KW-1185">Reference proteome</keyword>
<dbReference type="CDD" id="cd03499">
    <property type="entry name" value="SQR_TypeC_SdhC"/>
    <property type="match status" value="1"/>
</dbReference>
<evidence type="ECO:0000256" key="12">
    <source>
        <dbReference type="PIRSR" id="PIRSR000178-1"/>
    </source>
</evidence>
<evidence type="ECO:0000256" key="7">
    <source>
        <dbReference type="ARBA" id="ARBA00022723"/>
    </source>
</evidence>
<evidence type="ECO:0000256" key="13">
    <source>
        <dbReference type="SAM" id="Phobius"/>
    </source>
</evidence>
<evidence type="ECO:0000256" key="6">
    <source>
        <dbReference type="ARBA" id="ARBA00022692"/>
    </source>
</evidence>
<dbReference type="NCBIfam" id="TIGR02970">
    <property type="entry name" value="succ_dehyd_cytB"/>
    <property type="match status" value="1"/>
</dbReference>
<comment type="caution">
    <text evidence="14">The sequence shown here is derived from an EMBL/GenBank/DDBJ whole genome shotgun (WGS) entry which is preliminary data.</text>
</comment>
<dbReference type="Pfam" id="PF01127">
    <property type="entry name" value="Sdh_cyt"/>
    <property type="match status" value="1"/>
</dbReference>
<dbReference type="AlphaFoldDB" id="A0A317CEF0"/>
<protein>
    <recommendedName>
        <fullName evidence="4">Succinate dehydrogenase cytochrome b556 subunit</fullName>
    </recommendedName>
</protein>
<dbReference type="Proteomes" id="UP000245506">
    <property type="component" value="Unassembled WGS sequence"/>
</dbReference>
<feature type="transmembrane region" description="Helical" evidence="13">
    <location>
        <begin position="105"/>
        <end position="125"/>
    </location>
</feature>
<dbReference type="OrthoDB" id="9799441at2"/>
<evidence type="ECO:0000313" key="15">
    <source>
        <dbReference type="Proteomes" id="UP000245506"/>
    </source>
</evidence>
<keyword evidence="6 13" id="KW-0812">Transmembrane</keyword>
<dbReference type="RefSeq" id="WP_109822975.1">
    <property type="nucleotide sequence ID" value="NZ_QGKL01000026.1"/>
</dbReference>
<dbReference type="InterPro" id="IPR014314">
    <property type="entry name" value="Succ_DH_cytb556"/>
</dbReference>
<gene>
    <name evidence="14" type="primary">sdhC</name>
    <name evidence="14" type="ORF">DKT75_08395</name>
</gene>
<organism evidence="14 15">
    <name type="scientific">Leucothrix arctica</name>
    <dbReference type="NCBI Taxonomy" id="1481894"/>
    <lineage>
        <taxon>Bacteria</taxon>
        <taxon>Pseudomonadati</taxon>
        <taxon>Pseudomonadota</taxon>
        <taxon>Gammaproteobacteria</taxon>
        <taxon>Thiotrichales</taxon>
        <taxon>Thiotrichaceae</taxon>
        <taxon>Leucothrix</taxon>
    </lineage>
</organism>
<dbReference type="InterPro" id="IPR018495">
    <property type="entry name" value="Succ_DH_cyt_bsu_CS"/>
</dbReference>
<evidence type="ECO:0000256" key="8">
    <source>
        <dbReference type="ARBA" id="ARBA00022989"/>
    </source>
</evidence>
<dbReference type="InterPro" id="IPR000701">
    <property type="entry name" value="SuccDH_FuR_B_TM-su"/>
</dbReference>
<evidence type="ECO:0000256" key="1">
    <source>
        <dbReference type="ARBA" id="ARBA00004050"/>
    </source>
</evidence>
<dbReference type="SUPFAM" id="SSF81343">
    <property type="entry name" value="Fumarate reductase respiratory complex transmembrane subunits"/>
    <property type="match status" value="1"/>
</dbReference>
<reference evidence="14 15" key="1">
    <citation type="submission" date="2018-05" db="EMBL/GenBank/DDBJ databases">
        <title>Leucothrix arctica sp. nov., isolated from Arctic seawater.</title>
        <authorList>
            <person name="Choi A."/>
            <person name="Baek K."/>
        </authorList>
    </citation>
    <scope>NUCLEOTIDE SEQUENCE [LARGE SCALE GENOMIC DNA]</scope>
    <source>
        <strain evidence="14 15">IMCC9719</strain>
    </source>
</reference>
<comment type="function">
    <text evidence="1">Membrane-anchoring subunit of succinate dehydrogenase (SDH).</text>
</comment>
<feature type="binding site" description="axial binding residue" evidence="12">
    <location>
        <position position="82"/>
    </location>
    <ligand>
        <name>heme</name>
        <dbReference type="ChEBI" id="CHEBI:30413"/>
        <note>ligand shared with second transmembrane subunit</note>
    </ligand>
    <ligandPart>
        <name>Fe</name>
        <dbReference type="ChEBI" id="CHEBI:18248"/>
    </ligandPart>
</feature>
<evidence type="ECO:0000256" key="11">
    <source>
        <dbReference type="ARBA" id="ARBA00025912"/>
    </source>
</evidence>
<feature type="transmembrane region" description="Helical" evidence="13">
    <location>
        <begin position="32"/>
        <end position="50"/>
    </location>
</feature>
<keyword evidence="8 13" id="KW-1133">Transmembrane helix</keyword>
<dbReference type="GO" id="GO:0009055">
    <property type="term" value="F:electron transfer activity"/>
    <property type="evidence" value="ECO:0007669"/>
    <property type="project" value="InterPro"/>
</dbReference>
<evidence type="ECO:0000256" key="3">
    <source>
        <dbReference type="ARBA" id="ARBA00007244"/>
    </source>
</evidence>
<evidence type="ECO:0000256" key="2">
    <source>
        <dbReference type="ARBA" id="ARBA00004141"/>
    </source>
</evidence>
<evidence type="ECO:0000256" key="4">
    <source>
        <dbReference type="ARBA" id="ARBA00020076"/>
    </source>
</evidence>
<evidence type="ECO:0000256" key="9">
    <source>
        <dbReference type="ARBA" id="ARBA00023004"/>
    </source>
</evidence>
<dbReference type="PROSITE" id="PS01000">
    <property type="entry name" value="SDH_CYT_1"/>
    <property type="match status" value="1"/>
</dbReference>